<evidence type="ECO:0000313" key="3">
    <source>
        <dbReference type="WBParaSite" id="L893_g25613.t2"/>
    </source>
</evidence>
<evidence type="ECO:0000313" key="2">
    <source>
        <dbReference type="Proteomes" id="UP000095287"/>
    </source>
</evidence>
<dbReference type="PANTHER" id="PTHR31507:SF3">
    <property type="entry name" value="TIL DOMAIN-CONTAINING PROTEIN"/>
    <property type="match status" value="1"/>
</dbReference>
<proteinExistence type="predicted"/>
<protein>
    <submittedName>
        <fullName evidence="3">VWFC domain-containing protein</fullName>
    </submittedName>
</protein>
<evidence type="ECO:0000256" key="1">
    <source>
        <dbReference type="SAM" id="SignalP"/>
    </source>
</evidence>
<accession>A0A1I7ZE31</accession>
<name>A0A1I7ZE31_9BILA</name>
<keyword evidence="1" id="KW-0732">Signal</keyword>
<organism evidence="2 3">
    <name type="scientific">Steinernema glaseri</name>
    <dbReference type="NCBI Taxonomy" id="37863"/>
    <lineage>
        <taxon>Eukaryota</taxon>
        <taxon>Metazoa</taxon>
        <taxon>Ecdysozoa</taxon>
        <taxon>Nematoda</taxon>
        <taxon>Chromadorea</taxon>
        <taxon>Rhabditida</taxon>
        <taxon>Tylenchina</taxon>
        <taxon>Panagrolaimomorpha</taxon>
        <taxon>Strongyloidoidea</taxon>
        <taxon>Steinernematidae</taxon>
        <taxon>Steinernema</taxon>
    </lineage>
</organism>
<feature type="chain" id="PRO_5009313312" evidence="1">
    <location>
        <begin position="18"/>
        <end position="100"/>
    </location>
</feature>
<reference evidence="3" key="1">
    <citation type="submission" date="2016-11" db="UniProtKB">
        <authorList>
            <consortium name="WormBaseParasite"/>
        </authorList>
    </citation>
    <scope>IDENTIFICATION</scope>
</reference>
<keyword evidence="2" id="KW-1185">Reference proteome</keyword>
<dbReference type="PANTHER" id="PTHR31507">
    <property type="entry name" value="PROTEIN CBG15923"/>
    <property type="match status" value="1"/>
</dbReference>
<dbReference type="WBParaSite" id="L893_g25613.t2">
    <property type="protein sequence ID" value="L893_g25613.t2"/>
    <property type="gene ID" value="L893_g25613"/>
</dbReference>
<dbReference type="Proteomes" id="UP000095287">
    <property type="component" value="Unplaced"/>
</dbReference>
<dbReference type="AlphaFoldDB" id="A0A1I7ZE31"/>
<feature type="signal peptide" evidence="1">
    <location>
        <begin position="1"/>
        <end position="17"/>
    </location>
</feature>
<sequence>MNVLIPLFFAVLVSAQAERSYLPGSWSAWTNVCTDVCGLCGTTVRIRRCLAVEHFRGDVREDTKERCGPELCPFPRRTCCGSAKPGREGKHIVCVEPANA</sequence>